<evidence type="ECO:0000313" key="2">
    <source>
        <dbReference type="Proteomes" id="UP000824120"/>
    </source>
</evidence>
<proteinExistence type="predicted"/>
<protein>
    <submittedName>
        <fullName evidence="1">Uncharacterized protein</fullName>
    </submittedName>
</protein>
<accession>A0A9J5W6E0</accession>
<dbReference type="Proteomes" id="UP000824120">
    <property type="component" value="Chromosome 12"/>
</dbReference>
<dbReference type="EMBL" id="JACXVP010000012">
    <property type="protein sequence ID" value="KAG5571173.1"/>
    <property type="molecule type" value="Genomic_DNA"/>
</dbReference>
<sequence length="103" mass="11518">MTLSIIHPTVTSSWVALTSAEWAWCPIFRIIARIILVDWAVVEVPGVWVEEGEVDVPEGQSRQGFLCRNRLYANLWGCVHCSCSPPVCLLSSVLGLYMLDINE</sequence>
<name>A0A9J5W6E0_SOLCO</name>
<keyword evidence="2" id="KW-1185">Reference proteome</keyword>
<dbReference type="AlphaFoldDB" id="A0A9J5W6E0"/>
<evidence type="ECO:0000313" key="1">
    <source>
        <dbReference type="EMBL" id="KAG5571173.1"/>
    </source>
</evidence>
<gene>
    <name evidence="1" type="ORF">H5410_060939</name>
</gene>
<reference evidence="1 2" key="1">
    <citation type="submission" date="2020-09" db="EMBL/GenBank/DDBJ databases">
        <title>De no assembly of potato wild relative species, Solanum commersonii.</title>
        <authorList>
            <person name="Cho K."/>
        </authorList>
    </citation>
    <scope>NUCLEOTIDE SEQUENCE [LARGE SCALE GENOMIC DNA]</scope>
    <source>
        <strain evidence="1">LZ3.2</strain>
        <tissue evidence="1">Leaf</tissue>
    </source>
</reference>
<organism evidence="1 2">
    <name type="scientific">Solanum commersonii</name>
    <name type="common">Commerson's wild potato</name>
    <name type="synonym">Commerson's nightshade</name>
    <dbReference type="NCBI Taxonomy" id="4109"/>
    <lineage>
        <taxon>Eukaryota</taxon>
        <taxon>Viridiplantae</taxon>
        <taxon>Streptophyta</taxon>
        <taxon>Embryophyta</taxon>
        <taxon>Tracheophyta</taxon>
        <taxon>Spermatophyta</taxon>
        <taxon>Magnoliopsida</taxon>
        <taxon>eudicotyledons</taxon>
        <taxon>Gunneridae</taxon>
        <taxon>Pentapetalae</taxon>
        <taxon>asterids</taxon>
        <taxon>lamiids</taxon>
        <taxon>Solanales</taxon>
        <taxon>Solanaceae</taxon>
        <taxon>Solanoideae</taxon>
        <taxon>Solaneae</taxon>
        <taxon>Solanum</taxon>
    </lineage>
</organism>
<comment type="caution">
    <text evidence="1">The sequence shown here is derived from an EMBL/GenBank/DDBJ whole genome shotgun (WGS) entry which is preliminary data.</text>
</comment>